<keyword evidence="5 8" id="KW-0677">Repeat</keyword>
<evidence type="ECO:0000256" key="5">
    <source>
        <dbReference type="ARBA" id="ARBA00022737"/>
    </source>
</evidence>
<keyword evidence="2 8" id="KW-1134">Transmembrane beta strand</keyword>
<feature type="domain" description="POTRA" evidence="11">
    <location>
        <begin position="115"/>
        <end position="192"/>
    </location>
</feature>
<proteinExistence type="inferred from homology"/>
<dbReference type="NCBIfam" id="TIGR03303">
    <property type="entry name" value="OM_YaeT"/>
    <property type="match status" value="1"/>
</dbReference>
<evidence type="ECO:0000313" key="12">
    <source>
        <dbReference type="EMBL" id="KAF0675214.1"/>
    </source>
</evidence>
<feature type="domain" description="POTRA" evidence="11">
    <location>
        <begin position="368"/>
        <end position="441"/>
    </location>
</feature>
<dbReference type="AlphaFoldDB" id="A0A921NRU7"/>
<dbReference type="Proteomes" id="UP000698242">
    <property type="component" value="Unassembled WGS sequence"/>
</dbReference>
<evidence type="ECO:0000313" key="13">
    <source>
        <dbReference type="Proteomes" id="UP000698242"/>
    </source>
</evidence>
<evidence type="ECO:0000256" key="2">
    <source>
        <dbReference type="ARBA" id="ARBA00022452"/>
    </source>
</evidence>
<dbReference type="Gene3D" id="3.10.20.310">
    <property type="entry name" value="membrane protein fhac"/>
    <property type="match status" value="5"/>
</dbReference>
<dbReference type="InterPro" id="IPR039910">
    <property type="entry name" value="D15-like"/>
</dbReference>
<dbReference type="InterPro" id="IPR023707">
    <property type="entry name" value="OM_assembly_BamA"/>
</dbReference>
<dbReference type="GO" id="GO:0043165">
    <property type="term" value="P:Gram-negative-bacterium-type cell outer membrane assembly"/>
    <property type="evidence" value="ECO:0007669"/>
    <property type="project" value="UniProtKB-UniRule"/>
</dbReference>
<evidence type="ECO:0000256" key="8">
    <source>
        <dbReference type="HAMAP-Rule" id="MF_01430"/>
    </source>
</evidence>
<dbReference type="PANTHER" id="PTHR12815:SF23">
    <property type="entry name" value="OUTER MEMBRANE PROTEIN ASSEMBLY FACTOR BAMA"/>
    <property type="match status" value="1"/>
</dbReference>
<feature type="region of interest" description="Disordered" evidence="10">
    <location>
        <begin position="553"/>
        <end position="581"/>
    </location>
</feature>
<keyword evidence="13" id="KW-1185">Reference proteome</keyword>
<comment type="function">
    <text evidence="8">Part of the outer membrane protein assembly complex, which is involved in assembly and insertion of beta-barrel proteins into the outer membrane.</text>
</comment>
<keyword evidence="3 8" id="KW-0812">Transmembrane</keyword>
<evidence type="ECO:0000256" key="4">
    <source>
        <dbReference type="ARBA" id="ARBA00022729"/>
    </source>
</evidence>
<evidence type="ECO:0000256" key="7">
    <source>
        <dbReference type="ARBA" id="ARBA00023237"/>
    </source>
</evidence>
<evidence type="ECO:0000256" key="6">
    <source>
        <dbReference type="ARBA" id="ARBA00023136"/>
    </source>
</evidence>
<evidence type="ECO:0000256" key="1">
    <source>
        <dbReference type="ARBA" id="ARBA00004370"/>
    </source>
</evidence>
<dbReference type="InterPro" id="IPR034746">
    <property type="entry name" value="POTRA"/>
</dbReference>
<comment type="caution">
    <text evidence="12">The sequence shown here is derived from an EMBL/GenBank/DDBJ whole genome shotgun (WGS) entry which is preliminary data.</text>
</comment>
<dbReference type="HAMAP" id="MF_01430">
    <property type="entry name" value="OM_assembly_BamA"/>
    <property type="match status" value="1"/>
</dbReference>
<keyword evidence="7 8" id="KW-0998">Cell outer membrane</keyword>
<dbReference type="PIRSF" id="PIRSF006076">
    <property type="entry name" value="OM_assembly_OMP85"/>
    <property type="match status" value="1"/>
</dbReference>
<dbReference type="Pfam" id="PF07244">
    <property type="entry name" value="POTRA"/>
    <property type="match status" value="4"/>
</dbReference>
<protein>
    <recommendedName>
        <fullName evidence="8 9">Outer membrane protein assembly factor BamA</fullName>
    </recommendedName>
</protein>
<gene>
    <name evidence="8 12" type="primary">bamA</name>
    <name evidence="12" type="ORF">PMES_02477</name>
</gene>
<dbReference type="InterPro" id="IPR010827">
    <property type="entry name" value="BamA/TamA_POTRA"/>
</dbReference>
<dbReference type="PROSITE" id="PS51779">
    <property type="entry name" value="POTRA"/>
    <property type="match status" value="3"/>
</dbReference>
<reference evidence="12" key="1">
    <citation type="submission" date="2013-03" db="EMBL/GenBank/DDBJ databases">
        <title>Genome Sequence of the Profundibacterium mesophilum strain KAUST100406-0324T from Red Sea, a novel genus in the family Rhodobacteraceae.</title>
        <authorList>
            <person name="Essack M."/>
            <person name="Alam I."/>
            <person name="Lafi F."/>
            <person name="Alawi W."/>
            <person name="Kamanu F."/>
            <person name="Al-Suwailem A."/>
            <person name="Lee O.O."/>
            <person name="Xu Y."/>
            <person name="Bajic V."/>
            <person name="Qian P.-Y."/>
            <person name="Archer J."/>
        </authorList>
    </citation>
    <scope>NUCLEOTIDE SEQUENCE</scope>
    <source>
        <strain evidence="12">KAUST100406-0324</strain>
    </source>
</reference>
<dbReference type="GO" id="GO:0009279">
    <property type="term" value="C:cell outer membrane"/>
    <property type="evidence" value="ECO:0007669"/>
    <property type="project" value="UniProtKB-SubCell"/>
</dbReference>
<evidence type="ECO:0000256" key="10">
    <source>
        <dbReference type="SAM" id="MobiDB-lite"/>
    </source>
</evidence>
<evidence type="ECO:0000259" key="11">
    <source>
        <dbReference type="PROSITE" id="PS51779"/>
    </source>
</evidence>
<dbReference type="PANTHER" id="PTHR12815">
    <property type="entry name" value="SORTING AND ASSEMBLY MACHINERY SAMM50 PROTEIN FAMILY MEMBER"/>
    <property type="match status" value="1"/>
</dbReference>
<dbReference type="Pfam" id="PF01103">
    <property type="entry name" value="Omp85"/>
    <property type="match status" value="1"/>
</dbReference>
<feature type="domain" description="POTRA" evidence="11">
    <location>
        <begin position="48"/>
        <end position="114"/>
    </location>
</feature>
<accession>A0A921NRU7</accession>
<dbReference type="Gene3D" id="2.40.160.50">
    <property type="entry name" value="membrane protein fhac: a member of the omp85/tpsb transporter family"/>
    <property type="match status" value="1"/>
</dbReference>
<dbReference type="InterPro" id="IPR000184">
    <property type="entry name" value="Bac_surfAg_D15"/>
</dbReference>
<evidence type="ECO:0000256" key="9">
    <source>
        <dbReference type="NCBIfam" id="TIGR03303"/>
    </source>
</evidence>
<organism evidence="12 13">
    <name type="scientific">Profundibacterium mesophilum KAUST100406-0324</name>
    <dbReference type="NCBI Taxonomy" id="1037889"/>
    <lineage>
        <taxon>Bacteria</taxon>
        <taxon>Pseudomonadati</taxon>
        <taxon>Pseudomonadota</taxon>
        <taxon>Alphaproteobacteria</taxon>
        <taxon>Rhodobacterales</taxon>
        <taxon>Roseobacteraceae</taxon>
        <taxon>Profundibacterium</taxon>
    </lineage>
</organism>
<keyword evidence="4 8" id="KW-0732">Signal</keyword>
<dbReference type="EMBL" id="APKE01000028">
    <property type="protein sequence ID" value="KAF0675214.1"/>
    <property type="molecule type" value="Genomic_DNA"/>
</dbReference>
<name>A0A921NRU7_9RHOB</name>
<comment type="subunit">
    <text evidence="8">Part of the Bam complex.</text>
</comment>
<comment type="similarity">
    <text evidence="8">Belongs to the BamA family.</text>
</comment>
<sequence length="791" mass="87107">MGQMVNSVNGSAQRYDFARARKGLALAALLAGTALSVGLPGPILAQAFGFGSVTVEGNERIEDSTVLSYAKIGQGAVSGGELNAAYQRIVASGLFEQVELVPQGDSLVIRVVEYPTVSQINIEGNRRIEDEELMALVTSEPRRVFNPQTAESDAAAIAKLYEARGRLAASVTPRIIRRSDNRVDLVFEVVEGGVVEIERLSFVGNRAYSDGRLRRVLQTKQAGLLRRLISRDSFVADRIEFDKQLLRDFYAARGYVDFRILSVNSEFARERDGFFITFNVQEGQSFRFGRVTASSELSQVNAQDFLDVSGIDSGDTYSPADVENTIARMERLALRKGLNFVRVEPVISRDARNLALDVEFKLVRGPRIFVERIDIEGNATTLDRVIRRQFRIVEGDPFNPREVRASAERIRALGYFASAEVDSRQGTTPEQVIIDVDVEEQPTGSLSFGGSYSADNGPGLNISFSERNFLGRGQTLRFEVTTGTDSANTDLTFIEPYFLGRNLQFRFDAFYNIADLDEASYNTRVVGFSPSIEFPIGEDSRLQLRYRLSKDTISNVDQGDPDDPTDNGSSPILQAEEGSRYTSQVGYSFSYDTRRTGLDPNTGYLLRFGQDIAGLGGDSEYIRSTALGVAQTKVYNEEVTLRATLEGGSINAINDQTTRVTDRFFLNSNQLRGFAPLGVGPRDLNATNRDALGGNAYVAARLEAEFPLGLPEEYGITGGLFLDAGSVWSLDNVEGAGGVEVDDDFHLRSSVGVSVFWTTPIGPLRFNFAKVLEAQDYDEEQPFNVTISTTF</sequence>
<keyword evidence="6 8" id="KW-0472">Membrane</keyword>
<evidence type="ECO:0000256" key="3">
    <source>
        <dbReference type="ARBA" id="ARBA00022692"/>
    </source>
</evidence>
<dbReference type="GO" id="GO:0051205">
    <property type="term" value="P:protein insertion into membrane"/>
    <property type="evidence" value="ECO:0007669"/>
    <property type="project" value="UniProtKB-UniRule"/>
</dbReference>
<comment type="subcellular location">
    <subcellularLocation>
        <location evidence="8">Cell outer membrane</location>
    </subcellularLocation>
    <subcellularLocation>
        <location evidence="1">Membrane</location>
    </subcellularLocation>
</comment>